<dbReference type="Gene3D" id="1.10.2080.10">
    <property type="entry name" value="Insect odorant-binding protein A10/Ejaculatory bulb-specific protein 3"/>
    <property type="match status" value="1"/>
</dbReference>
<protein>
    <submittedName>
        <fullName evidence="2">Putative chemosensory protein 13</fullName>
    </submittedName>
</protein>
<dbReference type="PANTHER" id="PTHR11257">
    <property type="entry name" value="CHEMOSENSORY PROTEIN-RELATED"/>
    <property type="match status" value="1"/>
</dbReference>
<evidence type="ECO:0000313" key="2">
    <source>
        <dbReference type="EMBL" id="APB88051.1"/>
    </source>
</evidence>
<dbReference type="PANTHER" id="PTHR11257:SF8">
    <property type="entry name" value="GEO08457P1"/>
    <property type="match status" value="1"/>
</dbReference>
<feature type="signal peptide" evidence="1">
    <location>
        <begin position="1"/>
        <end position="16"/>
    </location>
</feature>
<dbReference type="InterPro" id="IPR036682">
    <property type="entry name" value="OS_D_A10/PebIII_sf"/>
</dbReference>
<sequence length="113" mass="12530">MKILLVTSVLIAVVSSQGGLPFLTTSEVNKLISDANYVKNQINCVLGKAKCDSLGNQLKLAIPEVLGRNCRNCDAQQAANARKVTDFMRTNFPAEFGQILKRYRIRQSHSYGR</sequence>
<organism evidence="2">
    <name type="scientific">Lygus hesperus</name>
    <name type="common">Western plant bug</name>
    <dbReference type="NCBI Taxonomy" id="30085"/>
    <lineage>
        <taxon>Eukaryota</taxon>
        <taxon>Metazoa</taxon>
        <taxon>Ecdysozoa</taxon>
        <taxon>Arthropoda</taxon>
        <taxon>Hexapoda</taxon>
        <taxon>Insecta</taxon>
        <taxon>Pterygota</taxon>
        <taxon>Neoptera</taxon>
        <taxon>Paraneoptera</taxon>
        <taxon>Hemiptera</taxon>
        <taxon>Heteroptera</taxon>
        <taxon>Panheteroptera</taxon>
        <taxon>Cimicomorpha</taxon>
        <taxon>Miridae</taxon>
        <taxon>Mirini</taxon>
        <taxon>Lygus</taxon>
    </lineage>
</organism>
<accession>A0A1P8C9X6</accession>
<dbReference type="InterPro" id="IPR005055">
    <property type="entry name" value="A10/PebIII"/>
</dbReference>
<dbReference type="AlphaFoldDB" id="A0A1P8C9X6"/>
<feature type="chain" id="PRO_5012636710" evidence="1">
    <location>
        <begin position="17"/>
        <end position="113"/>
    </location>
</feature>
<dbReference type="EMBL" id="KU524880">
    <property type="protein sequence ID" value="APB88051.1"/>
    <property type="molecule type" value="mRNA"/>
</dbReference>
<reference evidence="2" key="1">
    <citation type="submission" date="2016-01" db="EMBL/GenBank/DDBJ databases">
        <title>Molecular cloning and comparative analysis of transcripts encoding chemosensory protein from two sympatric plant bugs, Lygus lineolaris and Lygus hesperus.</title>
        <authorList>
            <person name="Hull J.J."/>
            <person name="Perera O.P."/>
            <person name="Wang M."/>
        </authorList>
    </citation>
    <scope>NUCLEOTIDE SEQUENCE</scope>
</reference>
<evidence type="ECO:0000256" key="1">
    <source>
        <dbReference type="SAM" id="SignalP"/>
    </source>
</evidence>
<dbReference type="SUPFAM" id="SSF100910">
    <property type="entry name" value="Chemosensory protein Csp2"/>
    <property type="match status" value="1"/>
</dbReference>
<keyword evidence="1" id="KW-0732">Signal</keyword>
<proteinExistence type="evidence at transcript level"/>
<name>A0A1P8C9X6_LYGHE</name>
<dbReference type="Pfam" id="PF03392">
    <property type="entry name" value="OS-D"/>
    <property type="match status" value="1"/>
</dbReference>